<dbReference type="EMBL" id="JOJP01000002">
    <property type="protein sequence ID" value="KEI69323.1"/>
    <property type="molecule type" value="Genomic_DNA"/>
</dbReference>
<reference evidence="10 11" key="1">
    <citation type="submission" date="2014-06" db="EMBL/GenBank/DDBJ databases">
        <title>Whole Genome Sequences of Three Symbiotic Endozoicomonas Bacteria.</title>
        <authorList>
            <person name="Neave M.J."/>
            <person name="Apprill A."/>
            <person name="Voolstra C.R."/>
        </authorList>
    </citation>
    <scope>NUCLEOTIDE SEQUENCE [LARGE SCALE GENOMIC DNA]</scope>
    <source>
        <strain evidence="10 11">DSM 22380</strain>
    </source>
</reference>
<dbReference type="PROSITE" id="PS50283">
    <property type="entry name" value="NA_SOLUT_SYMP_3"/>
    <property type="match status" value="1"/>
</dbReference>
<feature type="transmembrane region" description="Helical" evidence="9">
    <location>
        <begin position="316"/>
        <end position="334"/>
    </location>
</feature>
<evidence type="ECO:0000256" key="4">
    <source>
        <dbReference type="ARBA" id="ARBA00022692"/>
    </source>
</evidence>
<dbReference type="AlphaFoldDB" id="A0A081K597"/>
<feature type="transmembrane region" description="Helical" evidence="9">
    <location>
        <begin position="427"/>
        <end position="449"/>
    </location>
</feature>
<dbReference type="PANTHER" id="PTHR48086:SF7">
    <property type="entry name" value="SODIUM-SOLUTE SYMPORTER-RELATED"/>
    <property type="match status" value="1"/>
</dbReference>
<feature type="transmembrane region" description="Helical" evidence="9">
    <location>
        <begin position="366"/>
        <end position="387"/>
    </location>
</feature>
<dbReference type="Proteomes" id="UP000027997">
    <property type="component" value="Unassembled WGS sequence"/>
</dbReference>
<feature type="transmembrane region" description="Helical" evidence="9">
    <location>
        <begin position="222"/>
        <end position="243"/>
    </location>
</feature>
<dbReference type="eggNOG" id="COG0591">
    <property type="taxonomic scope" value="Bacteria"/>
</dbReference>
<gene>
    <name evidence="10" type="ORF">GV64_24565</name>
</gene>
<comment type="caution">
    <text evidence="10">The sequence shown here is derived from an EMBL/GenBank/DDBJ whole genome shotgun (WGS) entry which is preliminary data.</text>
</comment>
<dbReference type="Gene3D" id="1.20.1730.10">
    <property type="entry name" value="Sodium/glucose cotransporter"/>
    <property type="match status" value="1"/>
</dbReference>
<dbReference type="InterPro" id="IPR050277">
    <property type="entry name" value="Sodium:Solute_Symporter"/>
</dbReference>
<evidence type="ECO:0000313" key="10">
    <source>
        <dbReference type="EMBL" id="KEI69323.1"/>
    </source>
</evidence>
<dbReference type="PANTHER" id="PTHR48086">
    <property type="entry name" value="SODIUM/PROLINE SYMPORTER-RELATED"/>
    <property type="match status" value="1"/>
</dbReference>
<proteinExistence type="inferred from homology"/>
<feature type="transmembrane region" description="Helical" evidence="9">
    <location>
        <begin position="6"/>
        <end position="26"/>
    </location>
</feature>
<accession>A0A081K597</accession>
<feature type="transmembrane region" description="Helical" evidence="9">
    <location>
        <begin position="151"/>
        <end position="173"/>
    </location>
</feature>
<feature type="transmembrane region" description="Helical" evidence="9">
    <location>
        <begin position="180"/>
        <end position="202"/>
    </location>
</feature>
<keyword evidence="3" id="KW-0813">Transport</keyword>
<dbReference type="InterPro" id="IPR038377">
    <property type="entry name" value="Na/Glc_symporter_sf"/>
</dbReference>
<name>A0A081K597_9GAMM</name>
<evidence type="ECO:0000256" key="9">
    <source>
        <dbReference type="SAM" id="Phobius"/>
    </source>
</evidence>
<evidence type="ECO:0000256" key="1">
    <source>
        <dbReference type="ARBA" id="ARBA00004141"/>
    </source>
</evidence>
<feature type="transmembrane region" description="Helical" evidence="9">
    <location>
        <begin position="264"/>
        <end position="287"/>
    </location>
</feature>
<evidence type="ECO:0000256" key="2">
    <source>
        <dbReference type="ARBA" id="ARBA00006434"/>
    </source>
</evidence>
<feature type="transmembrane region" description="Helical" evidence="9">
    <location>
        <begin position="557"/>
        <end position="574"/>
    </location>
</feature>
<evidence type="ECO:0000313" key="11">
    <source>
        <dbReference type="Proteomes" id="UP000027997"/>
    </source>
</evidence>
<dbReference type="Pfam" id="PF00474">
    <property type="entry name" value="SSF"/>
    <property type="match status" value="1"/>
</dbReference>
<evidence type="ECO:0000256" key="6">
    <source>
        <dbReference type="ARBA" id="ARBA00022989"/>
    </source>
</evidence>
<feature type="transmembrane region" description="Helical" evidence="9">
    <location>
        <begin position="70"/>
        <end position="90"/>
    </location>
</feature>
<dbReference type="GO" id="GO:0005886">
    <property type="term" value="C:plasma membrane"/>
    <property type="evidence" value="ECO:0007669"/>
    <property type="project" value="TreeGrafter"/>
</dbReference>
<keyword evidence="6 9" id="KW-1133">Transmembrane helix</keyword>
<evidence type="ECO:0000256" key="3">
    <source>
        <dbReference type="ARBA" id="ARBA00022448"/>
    </source>
</evidence>
<feature type="transmembrane region" description="Helical" evidence="9">
    <location>
        <begin position="38"/>
        <end position="58"/>
    </location>
</feature>
<comment type="similarity">
    <text evidence="2 8">Belongs to the sodium:solute symporter (SSF) (TC 2.A.21) family.</text>
</comment>
<evidence type="ECO:0000256" key="5">
    <source>
        <dbReference type="ARBA" id="ARBA00022847"/>
    </source>
</evidence>
<feature type="transmembrane region" description="Helical" evidence="9">
    <location>
        <begin position="127"/>
        <end position="145"/>
    </location>
</feature>
<organism evidence="10 11">
    <name type="scientific">Endozoicomonas elysicola</name>
    <dbReference type="NCBI Taxonomy" id="305900"/>
    <lineage>
        <taxon>Bacteria</taxon>
        <taxon>Pseudomonadati</taxon>
        <taxon>Pseudomonadota</taxon>
        <taxon>Gammaproteobacteria</taxon>
        <taxon>Oceanospirillales</taxon>
        <taxon>Endozoicomonadaceae</taxon>
        <taxon>Endozoicomonas</taxon>
    </lineage>
</organism>
<keyword evidence="11" id="KW-1185">Reference proteome</keyword>
<feature type="transmembrane region" description="Helical" evidence="9">
    <location>
        <begin position="532"/>
        <end position="551"/>
    </location>
</feature>
<evidence type="ECO:0000256" key="7">
    <source>
        <dbReference type="ARBA" id="ARBA00023136"/>
    </source>
</evidence>
<feature type="transmembrane region" description="Helical" evidence="9">
    <location>
        <begin position="469"/>
        <end position="493"/>
    </location>
</feature>
<dbReference type="STRING" id="305900.GV64_24565"/>
<keyword evidence="5" id="KW-0769">Symport</keyword>
<dbReference type="InterPro" id="IPR001734">
    <property type="entry name" value="Na/solute_symporter"/>
</dbReference>
<comment type="subcellular location">
    <subcellularLocation>
        <location evidence="1">Membrane</location>
        <topology evidence="1">Multi-pass membrane protein</topology>
    </subcellularLocation>
</comment>
<dbReference type="GO" id="GO:0015293">
    <property type="term" value="F:symporter activity"/>
    <property type="evidence" value="ECO:0007669"/>
    <property type="project" value="UniProtKB-KW"/>
</dbReference>
<keyword evidence="7 9" id="KW-0472">Membrane</keyword>
<dbReference type="RefSeq" id="WP_020584033.1">
    <property type="nucleotide sequence ID" value="NZ_JOJP01000002.1"/>
</dbReference>
<evidence type="ECO:0000256" key="8">
    <source>
        <dbReference type="RuleBase" id="RU362091"/>
    </source>
</evidence>
<feature type="transmembrane region" description="Helical" evidence="9">
    <location>
        <begin position="399"/>
        <end position="420"/>
    </location>
</feature>
<protein>
    <submittedName>
        <fullName evidence="10">Transporter</fullName>
    </submittedName>
</protein>
<keyword evidence="4 9" id="KW-0812">Transmembrane</keyword>
<sequence>MGINITIISVYFLLLIAIGWIFRTFNTNTSDYFRAGGGAMWWMVGATAFMTQFSAWTFTGAAGKAYLDGFSVSMIFVGNAIAYALGYMYFAPKFRQLRVVTVMEAIRMRFGKTSEQVYTWAGMPNQLLSGGIWLSGLALVIAAVFDIDMEATIIITGLIVLVMSVTGGSWAVIASDYMQMVIIMVVCVLCAVVAMVQGDGVGNIIANFPVSDGGSFVSGNNLNYLSIFSIWCVCIFLKQATMLNNLTNSHRYLAARDSISAKKGAMLAGMLMLGGIFIWFTPSWFIASQGIDLYSVYPEFGKKATDYAYIYFVKEYMPAGMVGLMVAAIFAATMSSMDTGLNKSAGIFVRSFYRPVLRPDATEKELLTASKIASTVCGLIIICVALFLNSLKEMDLFNITMYVASLIAFPTAIAPLFGMFIKKTPDWAAWSTLAVGAVVSYYVGFVLTPEDIEHWFGLNPLTGREWADIKVIAGIFGHIVITAGFFVSTTLFYKPLTSGREQEVVKFFGNLEKPVVRSSKKQGDLDKKQGNIIGNLMILSGALIMFMAVIPNELWGRLLYLSGGFVIAIVGYLLRSPKQAVSPAALVANT</sequence>